<feature type="region of interest" description="Disordered" evidence="1">
    <location>
        <begin position="443"/>
        <end position="467"/>
    </location>
</feature>
<dbReference type="AlphaFoldDB" id="A0AAW1TCJ8"/>
<evidence type="ECO:0000256" key="1">
    <source>
        <dbReference type="SAM" id="MobiDB-lite"/>
    </source>
</evidence>
<feature type="compositionally biased region" description="Pro residues" evidence="1">
    <location>
        <begin position="458"/>
        <end position="467"/>
    </location>
</feature>
<accession>A0AAW1TCJ8</accession>
<dbReference type="EMBL" id="JALJOV010000188">
    <property type="protein sequence ID" value="KAK9866114.1"/>
    <property type="molecule type" value="Genomic_DNA"/>
</dbReference>
<reference evidence="2 3" key="1">
    <citation type="journal article" date="2024" name="Nat. Commun.">
        <title>Phylogenomics reveals the evolutionary origins of lichenization in chlorophyte algae.</title>
        <authorList>
            <person name="Puginier C."/>
            <person name="Libourel C."/>
            <person name="Otte J."/>
            <person name="Skaloud P."/>
            <person name="Haon M."/>
            <person name="Grisel S."/>
            <person name="Petersen M."/>
            <person name="Berrin J.G."/>
            <person name="Delaux P.M."/>
            <person name="Dal Grande F."/>
            <person name="Keller J."/>
        </authorList>
    </citation>
    <scope>NUCLEOTIDE SEQUENCE [LARGE SCALE GENOMIC DNA]</scope>
    <source>
        <strain evidence="2 3">SAG 2523</strain>
    </source>
</reference>
<dbReference type="PANTHER" id="PTHR31808">
    <property type="entry name" value="EXPRESSED PROTEIN"/>
    <property type="match status" value="1"/>
</dbReference>
<evidence type="ECO:0000313" key="3">
    <source>
        <dbReference type="Proteomes" id="UP001485043"/>
    </source>
</evidence>
<dbReference type="InterPro" id="IPR008479">
    <property type="entry name" value="DUF760"/>
</dbReference>
<comment type="caution">
    <text evidence="2">The sequence shown here is derived from an EMBL/GenBank/DDBJ whole genome shotgun (WGS) entry which is preliminary data.</text>
</comment>
<dbReference type="Proteomes" id="UP001485043">
    <property type="component" value="Unassembled WGS sequence"/>
</dbReference>
<gene>
    <name evidence="2" type="ORF">WJX84_004540</name>
</gene>
<organism evidence="2 3">
    <name type="scientific">Apatococcus fuscideae</name>
    <dbReference type="NCBI Taxonomy" id="2026836"/>
    <lineage>
        <taxon>Eukaryota</taxon>
        <taxon>Viridiplantae</taxon>
        <taxon>Chlorophyta</taxon>
        <taxon>core chlorophytes</taxon>
        <taxon>Trebouxiophyceae</taxon>
        <taxon>Chlorellales</taxon>
        <taxon>Chlorellaceae</taxon>
        <taxon>Apatococcus</taxon>
    </lineage>
</organism>
<evidence type="ECO:0000313" key="2">
    <source>
        <dbReference type="EMBL" id="KAK9866114.1"/>
    </source>
</evidence>
<protein>
    <submittedName>
        <fullName evidence="2">Uncharacterized protein</fullName>
    </submittedName>
</protein>
<feature type="compositionally biased region" description="Basic residues" evidence="1">
    <location>
        <begin position="25"/>
        <end position="41"/>
    </location>
</feature>
<feature type="region of interest" description="Disordered" evidence="1">
    <location>
        <begin position="269"/>
        <end position="321"/>
    </location>
</feature>
<name>A0AAW1TCJ8_9CHLO</name>
<dbReference type="InterPro" id="IPR038925">
    <property type="entry name" value="At3g17800-like"/>
</dbReference>
<dbReference type="PANTHER" id="PTHR31808:SF4">
    <property type="entry name" value="LIGASE, PUTATIVE (DUF760)-RELATED"/>
    <property type="match status" value="1"/>
</dbReference>
<dbReference type="Pfam" id="PF05542">
    <property type="entry name" value="DUF760"/>
    <property type="match status" value="1"/>
</dbReference>
<feature type="region of interest" description="Disordered" evidence="1">
    <location>
        <begin position="20"/>
        <end position="58"/>
    </location>
</feature>
<feature type="compositionally biased region" description="Low complexity" evidence="1">
    <location>
        <begin position="275"/>
        <end position="288"/>
    </location>
</feature>
<proteinExistence type="predicted"/>
<sequence length="467" mass="50794">MTFFSVPGLLEAGAPAAALAPQHAPHCRTGRRRPAGSRRSQKPQLQNHRGVRAQAQNDDQQLSLAAAKPKSPVGDMLAYYLKAQPHLFKDAIAEQFSRLKDQRAAEAKRIQGSEGAKAKPADKSEMVLYRRLEDLKKSEQRATLEDLMYASVLEKFLELGLQMLPRMDSVLDTPTNLKALTEGLHSKEALEHVREHVRQCLGPASSAFSNTMLKMSKLQGAQVYAQSIMFGYFIRRVDERFQLEKSLGSLVDQASVDRLERLFSAADQIQEGADPDAPSSSGSSGDSSRTVMDLTSDGESAAAPSNPITEEGAGGKSIVPAAPKKTSRLREYIEKFDQSTLLEMSRMLSQESVAIVETQTSALFGDIRKLQEQMQNAVGQDVSSYEELMTRVQQLVSDGSVESMVISVGTQRRAVLEAVAFGTFLRDVEEHVGDEYELLTPARMPPYGKGEGGGGPSGPGPSPLAGV</sequence>
<keyword evidence="3" id="KW-1185">Reference proteome</keyword>